<dbReference type="AlphaFoldDB" id="A0A1I1THS2"/>
<dbReference type="InterPro" id="IPR000838">
    <property type="entry name" value="RNA_pol_sigma70_ECF_CS"/>
</dbReference>
<dbReference type="Gene3D" id="1.10.10.10">
    <property type="entry name" value="Winged helix-like DNA-binding domain superfamily/Winged helix DNA-binding domain"/>
    <property type="match status" value="1"/>
</dbReference>
<dbReference type="Proteomes" id="UP000199400">
    <property type="component" value="Unassembled WGS sequence"/>
</dbReference>
<dbReference type="PANTHER" id="PTHR43133">
    <property type="entry name" value="RNA POLYMERASE ECF-TYPE SIGMA FACTO"/>
    <property type="match status" value="1"/>
</dbReference>
<evidence type="ECO:0000259" key="7">
    <source>
        <dbReference type="Pfam" id="PF04542"/>
    </source>
</evidence>
<keyword evidence="2 6" id="KW-0805">Transcription regulation</keyword>
<dbReference type="EMBL" id="FOMX01000002">
    <property type="protein sequence ID" value="SFD58065.1"/>
    <property type="molecule type" value="Genomic_DNA"/>
</dbReference>
<dbReference type="CDD" id="cd06171">
    <property type="entry name" value="Sigma70_r4"/>
    <property type="match status" value="1"/>
</dbReference>
<proteinExistence type="inferred from homology"/>
<evidence type="ECO:0000256" key="6">
    <source>
        <dbReference type="RuleBase" id="RU000716"/>
    </source>
</evidence>
<feature type="domain" description="RNA polymerase sigma-70 region 2" evidence="7">
    <location>
        <begin position="46"/>
        <end position="110"/>
    </location>
</feature>
<dbReference type="NCBIfam" id="TIGR02937">
    <property type="entry name" value="sigma70-ECF"/>
    <property type="match status" value="1"/>
</dbReference>
<dbReference type="GO" id="GO:0003677">
    <property type="term" value="F:DNA binding"/>
    <property type="evidence" value="ECO:0007669"/>
    <property type="project" value="UniProtKB-KW"/>
</dbReference>
<gene>
    <name evidence="9" type="ORF">SAMN02745121_00714</name>
</gene>
<dbReference type="Pfam" id="PF04542">
    <property type="entry name" value="Sigma70_r2"/>
    <property type="match status" value="1"/>
</dbReference>
<protein>
    <recommendedName>
        <fullName evidence="6">RNA polymerase sigma factor</fullName>
    </recommendedName>
</protein>
<dbReference type="GO" id="GO:0006352">
    <property type="term" value="P:DNA-templated transcription initiation"/>
    <property type="evidence" value="ECO:0007669"/>
    <property type="project" value="InterPro"/>
</dbReference>
<comment type="similarity">
    <text evidence="1 6">Belongs to the sigma-70 factor family. ECF subfamily.</text>
</comment>
<dbReference type="PROSITE" id="PS01063">
    <property type="entry name" value="SIGMA70_ECF"/>
    <property type="match status" value="1"/>
</dbReference>
<dbReference type="InterPro" id="IPR036388">
    <property type="entry name" value="WH-like_DNA-bd_sf"/>
</dbReference>
<dbReference type="PANTHER" id="PTHR43133:SF51">
    <property type="entry name" value="RNA POLYMERASE SIGMA FACTOR"/>
    <property type="match status" value="1"/>
</dbReference>
<keyword evidence="10" id="KW-1185">Reference proteome</keyword>
<evidence type="ECO:0000256" key="3">
    <source>
        <dbReference type="ARBA" id="ARBA00023082"/>
    </source>
</evidence>
<reference evidence="10" key="1">
    <citation type="submission" date="2016-10" db="EMBL/GenBank/DDBJ databases">
        <authorList>
            <person name="Varghese N."/>
            <person name="Submissions S."/>
        </authorList>
    </citation>
    <scope>NUCLEOTIDE SEQUENCE [LARGE SCALE GENOMIC DNA]</scope>
    <source>
        <strain evidence="10">ATCC 25963</strain>
    </source>
</reference>
<evidence type="ECO:0000256" key="2">
    <source>
        <dbReference type="ARBA" id="ARBA00023015"/>
    </source>
</evidence>
<organism evidence="9 10">
    <name type="scientific">Nannocystis exedens</name>
    <dbReference type="NCBI Taxonomy" id="54"/>
    <lineage>
        <taxon>Bacteria</taxon>
        <taxon>Pseudomonadati</taxon>
        <taxon>Myxococcota</taxon>
        <taxon>Polyangia</taxon>
        <taxon>Nannocystales</taxon>
        <taxon>Nannocystaceae</taxon>
        <taxon>Nannocystis</taxon>
    </lineage>
</organism>
<dbReference type="GO" id="GO:0016987">
    <property type="term" value="F:sigma factor activity"/>
    <property type="evidence" value="ECO:0007669"/>
    <property type="project" value="UniProtKB-KW"/>
</dbReference>
<feature type="domain" description="RNA polymerase sigma factor 70 region 4 type 2" evidence="8">
    <location>
        <begin position="141"/>
        <end position="193"/>
    </location>
</feature>
<dbReference type="OrthoDB" id="8684701at2"/>
<dbReference type="InterPro" id="IPR013324">
    <property type="entry name" value="RNA_pol_sigma_r3/r4-like"/>
</dbReference>
<dbReference type="InterPro" id="IPR039425">
    <property type="entry name" value="RNA_pol_sigma-70-like"/>
</dbReference>
<dbReference type="Gene3D" id="1.10.1740.10">
    <property type="match status" value="1"/>
</dbReference>
<evidence type="ECO:0000313" key="9">
    <source>
        <dbReference type="EMBL" id="SFD58065.1"/>
    </source>
</evidence>
<evidence type="ECO:0000256" key="1">
    <source>
        <dbReference type="ARBA" id="ARBA00010641"/>
    </source>
</evidence>
<dbReference type="SUPFAM" id="SSF88946">
    <property type="entry name" value="Sigma2 domain of RNA polymerase sigma factors"/>
    <property type="match status" value="1"/>
</dbReference>
<dbReference type="InterPro" id="IPR007627">
    <property type="entry name" value="RNA_pol_sigma70_r2"/>
</dbReference>
<keyword evidence="3 6" id="KW-0731">Sigma factor</keyword>
<dbReference type="STRING" id="54.SAMN02745121_00714"/>
<evidence type="ECO:0000256" key="5">
    <source>
        <dbReference type="ARBA" id="ARBA00023163"/>
    </source>
</evidence>
<keyword evidence="5 6" id="KW-0804">Transcription</keyword>
<dbReference type="Pfam" id="PF08281">
    <property type="entry name" value="Sigma70_r4_2"/>
    <property type="match status" value="1"/>
</dbReference>
<dbReference type="InterPro" id="IPR013249">
    <property type="entry name" value="RNA_pol_sigma70_r4_t2"/>
</dbReference>
<dbReference type="InterPro" id="IPR014284">
    <property type="entry name" value="RNA_pol_sigma-70_dom"/>
</dbReference>
<sequence>MSKVSTAALSWLGFGLRKTQNLAELGDDALVQAAGRADGEKAFGELLRRHQGKVRGLLLRLTSDRNLADDLAQEVFLRAYRGLCGFEGRARFSTWLYRIAYNVYLNHRARVRELAALPENFEAGAMAPETSTSASRCDMRKDLDAAIAALPERYRAVVMLYYLEDVSYPEIAEILELPLGTVKTHLHRAKRMLREHLDGWGSGEVEAEDA</sequence>
<accession>A0A1I1THS2</accession>
<dbReference type="RefSeq" id="WP_096334079.1">
    <property type="nucleotide sequence ID" value="NZ_FOMX01000002.1"/>
</dbReference>
<evidence type="ECO:0000259" key="8">
    <source>
        <dbReference type="Pfam" id="PF08281"/>
    </source>
</evidence>
<dbReference type="InterPro" id="IPR013325">
    <property type="entry name" value="RNA_pol_sigma_r2"/>
</dbReference>
<keyword evidence="4 6" id="KW-0238">DNA-binding</keyword>
<dbReference type="SUPFAM" id="SSF88659">
    <property type="entry name" value="Sigma3 and sigma4 domains of RNA polymerase sigma factors"/>
    <property type="match status" value="1"/>
</dbReference>
<evidence type="ECO:0000313" key="10">
    <source>
        <dbReference type="Proteomes" id="UP000199400"/>
    </source>
</evidence>
<evidence type="ECO:0000256" key="4">
    <source>
        <dbReference type="ARBA" id="ARBA00023125"/>
    </source>
</evidence>
<name>A0A1I1THS2_9BACT</name>